<sequence length="232" mass="25219">MNGRFKLLVFDWDGTLMDSEARIIACMQEAARDAGLAVPDRQAVRNIIGLGLEEAVRTLFPSHGKLAPTLVERYRFHFLQANTTPSALFAGAAEVLYALAGEGYFMAVATGKGRQGLDMVLKETGLGPLFHATRTADETFSKPNPEMLFQVMNAVGVEAAETLMIGDSEYDLRMASNARVASLAVSYGVHEPERLLRHRPLGCLDDIGELTGWLRRHGGAVSTGCDAVNLHE</sequence>
<dbReference type="InterPro" id="IPR036412">
    <property type="entry name" value="HAD-like_sf"/>
</dbReference>
<name>A0A6N4DNT1_9GAMM</name>
<dbReference type="InterPro" id="IPR050155">
    <property type="entry name" value="HAD-like_hydrolase_sf"/>
</dbReference>
<comment type="caution">
    <text evidence="1">The sequence shown here is derived from an EMBL/GenBank/DDBJ whole genome shotgun (WGS) entry which is preliminary data.</text>
</comment>
<gene>
    <name evidence="1" type="ORF">C3L24_09120</name>
</gene>
<dbReference type="InterPro" id="IPR041492">
    <property type="entry name" value="HAD_2"/>
</dbReference>
<dbReference type="GO" id="GO:0005829">
    <property type="term" value="C:cytosol"/>
    <property type="evidence" value="ECO:0007669"/>
    <property type="project" value="TreeGrafter"/>
</dbReference>
<dbReference type="SFLD" id="SFLDG01135">
    <property type="entry name" value="C1.5.6:_HAD__Beta-PGM__Phospha"/>
    <property type="match status" value="1"/>
</dbReference>
<dbReference type="PANTHER" id="PTHR43434">
    <property type="entry name" value="PHOSPHOGLYCOLATE PHOSPHATASE"/>
    <property type="match status" value="1"/>
</dbReference>
<dbReference type="Gene3D" id="3.40.50.1000">
    <property type="entry name" value="HAD superfamily/HAD-like"/>
    <property type="match status" value="1"/>
</dbReference>
<keyword evidence="1" id="KW-0378">Hydrolase</keyword>
<dbReference type="NCBIfam" id="TIGR01549">
    <property type="entry name" value="HAD-SF-IA-v1"/>
    <property type="match status" value="1"/>
</dbReference>
<organism evidence="1 2">
    <name type="scientific">Candidatus Sedimenticola endophacoides</name>
    <dbReference type="NCBI Taxonomy" id="2548426"/>
    <lineage>
        <taxon>Bacteria</taxon>
        <taxon>Pseudomonadati</taxon>
        <taxon>Pseudomonadota</taxon>
        <taxon>Gammaproteobacteria</taxon>
        <taxon>Chromatiales</taxon>
        <taxon>Sedimenticolaceae</taxon>
        <taxon>Sedimenticola</taxon>
    </lineage>
</organism>
<dbReference type="EMBL" id="PQCO01000218">
    <property type="protein sequence ID" value="PUE00614.1"/>
    <property type="molecule type" value="Genomic_DNA"/>
</dbReference>
<dbReference type="SFLD" id="SFLDS00003">
    <property type="entry name" value="Haloacid_Dehalogenase"/>
    <property type="match status" value="1"/>
</dbReference>
<dbReference type="GO" id="GO:0008967">
    <property type="term" value="F:phosphoglycolate phosphatase activity"/>
    <property type="evidence" value="ECO:0007669"/>
    <property type="project" value="TreeGrafter"/>
</dbReference>
<reference evidence="1 2" key="1">
    <citation type="submission" date="2018-01" db="EMBL/GenBank/DDBJ databases">
        <title>Novel co-symbiosis in the lucinid bivalve Phacoides pectinatus.</title>
        <authorList>
            <person name="Lim S.J."/>
            <person name="Davis B.G."/>
            <person name="Gill D.E."/>
            <person name="Engel A.S."/>
            <person name="Anderson L.C."/>
            <person name="Campbell B.J."/>
        </authorList>
    </citation>
    <scope>NUCLEOTIDE SEQUENCE [LARGE SCALE GENOMIC DNA]</scope>
    <source>
        <strain evidence="1">N3_P5</strain>
    </source>
</reference>
<dbReference type="SUPFAM" id="SSF56784">
    <property type="entry name" value="HAD-like"/>
    <property type="match status" value="1"/>
</dbReference>
<dbReference type="Pfam" id="PF13419">
    <property type="entry name" value="HAD_2"/>
    <property type="match status" value="1"/>
</dbReference>
<proteinExistence type="predicted"/>
<dbReference type="InterPro" id="IPR023198">
    <property type="entry name" value="PGP-like_dom2"/>
</dbReference>
<dbReference type="AlphaFoldDB" id="A0A6N4DNT1"/>
<dbReference type="InterPro" id="IPR023214">
    <property type="entry name" value="HAD_sf"/>
</dbReference>
<protein>
    <submittedName>
        <fullName evidence="1">HAD family hydrolase</fullName>
    </submittedName>
</protein>
<dbReference type="InterPro" id="IPR006439">
    <property type="entry name" value="HAD-SF_hydro_IA"/>
</dbReference>
<dbReference type="SFLD" id="SFLDG01129">
    <property type="entry name" value="C1.5:_HAD__Beta-PGM__Phosphata"/>
    <property type="match status" value="1"/>
</dbReference>
<dbReference type="Gene3D" id="1.10.150.240">
    <property type="entry name" value="Putative phosphatase, domain 2"/>
    <property type="match status" value="1"/>
</dbReference>
<dbReference type="Proteomes" id="UP000250928">
    <property type="component" value="Unassembled WGS sequence"/>
</dbReference>
<dbReference type="PANTHER" id="PTHR43434:SF24">
    <property type="entry name" value="HYDROLASE-RELATED"/>
    <property type="match status" value="1"/>
</dbReference>
<dbReference type="GO" id="GO:0006281">
    <property type="term" value="P:DNA repair"/>
    <property type="evidence" value="ECO:0007669"/>
    <property type="project" value="TreeGrafter"/>
</dbReference>
<evidence type="ECO:0000313" key="2">
    <source>
        <dbReference type="Proteomes" id="UP000250928"/>
    </source>
</evidence>
<evidence type="ECO:0000313" key="1">
    <source>
        <dbReference type="EMBL" id="PUE00614.1"/>
    </source>
</evidence>
<accession>A0A6N4DNT1</accession>